<keyword evidence="9" id="KW-1185">Reference proteome</keyword>
<evidence type="ECO:0000256" key="5">
    <source>
        <dbReference type="ARBA" id="ARBA00022989"/>
    </source>
</evidence>
<dbReference type="AlphaFoldDB" id="A0A834WVN3"/>
<reference evidence="8" key="1">
    <citation type="submission" date="2020-09" db="EMBL/GenBank/DDBJ databases">
        <title>Genome-Enabled Discovery of Anthraquinone Biosynthesis in Senna tora.</title>
        <authorList>
            <person name="Kang S.-H."/>
            <person name="Pandey R.P."/>
            <person name="Lee C.-M."/>
            <person name="Sim J.-S."/>
            <person name="Jeong J.-T."/>
            <person name="Choi B.-S."/>
            <person name="Jung M."/>
            <person name="Ginzburg D."/>
            <person name="Zhao K."/>
            <person name="Won S.Y."/>
            <person name="Oh T.-J."/>
            <person name="Yu Y."/>
            <person name="Kim N.-H."/>
            <person name="Lee O.R."/>
            <person name="Lee T.-H."/>
            <person name="Bashyal P."/>
            <person name="Kim T.-S."/>
            <person name="Lee W.-H."/>
            <person name="Kawkins C."/>
            <person name="Kim C.-K."/>
            <person name="Kim J.S."/>
            <person name="Ahn B.O."/>
            <person name="Rhee S.Y."/>
            <person name="Sohng J.K."/>
        </authorList>
    </citation>
    <scope>NUCLEOTIDE SEQUENCE</scope>
    <source>
        <tissue evidence="8">Leaf</tissue>
    </source>
</reference>
<sequence length="316" mass="36064">MLPVDGCKDDGIVGTPRNRTTFDRGKPYNACRASVPAGCMVPPPQIHPGLHSSALLRKSSRSQEFCNLVQCRLHQRRDWKTADPLQDVVHAFGEMELWCWGFLRHVFVFMLIGVLCNLKGSEGIRFVIDREECFSHDVKYEGDTVHVSFVVIKSDSIWRFGGEGVDLVVTGPSGDQIQDFRDKTAEKFEFVVRKSGVHKFCFTNKSPSHETVDFDVHEDHFSYFEQHAKDGEKIFAEHLNPLLEEIAKLDQALYSIQFEQHWLEAQTDRQAIVNEALSRRAVHKAIFESAALIGTSALQVYLLRRLFERRLGTSRV</sequence>
<comment type="subcellular location">
    <subcellularLocation>
        <location evidence="1">Membrane</location>
        <topology evidence="1">Single-pass type I membrane protein</topology>
    </subcellularLocation>
</comment>
<evidence type="ECO:0000256" key="6">
    <source>
        <dbReference type="ARBA" id="ARBA00023136"/>
    </source>
</evidence>
<dbReference type="OrthoDB" id="1929172at2759"/>
<dbReference type="EMBL" id="JAAIUW010000005">
    <property type="protein sequence ID" value="KAF7833182.1"/>
    <property type="molecule type" value="Genomic_DNA"/>
</dbReference>
<comment type="similarity">
    <text evidence="2">Belongs to the EMP24/GP25L family.</text>
</comment>
<protein>
    <submittedName>
        <fullName evidence="8">Transmembrane emp24 domain-containing protein p24beta2-like</fullName>
    </submittedName>
</protein>
<dbReference type="SMART" id="SM01190">
    <property type="entry name" value="EMP24_GP25L"/>
    <property type="match status" value="1"/>
</dbReference>
<dbReference type="Pfam" id="PF01105">
    <property type="entry name" value="EMP24_GP25L"/>
    <property type="match status" value="1"/>
</dbReference>
<keyword evidence="4" id="KW-0732">Signal</keyword>
<name>A0A834WVN3_9FABA</name>
<dbReference type="Proteomes" id="UP000634136">
    <property type="component" value="Unassembled WGS sequence"/>
</dbReference>
<keyword evidence="6" id="KW-0472">Membrane</keyword>
<dbReference type="GO" id="GO:0016020">
    <property type="term" value="C:membrane"/>
    <property type="evidence" value="ECO:0007669"/>
    <property type="project" value="UniProtKB-SubCell"/>
</dbReference>
<evidence type="ECO:0000256" key="1">
    <source>
        <dbReference type="ARBA" id="ARBA00004479"/>
    </source>
</evidence>
<keyword evidence="3 8" id="KW-0812">Transmembrane</keyword>
<dbReference type="InterPro" id="IPR009038">
    <property type="entry name" value="GOLD_dom"/>
</dbReference>
<evidence type="ECO:0000256" key="3">
    <source>
        <dbReference type="ARBA" id="ARBA00022692"/>
    </source>
</evidence>
<feature type="domain" description="GOLD" evidence="7">
    <location>
        <begin position="131"/>
        <end position="218"/>
    </location>
</feature>
<comment type="caution">
    <text evidence="8">The sequence shown here is derived from an EMBL/GenBank/DDBJ whole genome shotgun (WGS) entry which is preliminary data.</text>
</comment>
<gene>
    <name evidence="8" type="ORF">G2W53_015515</name>
</gene>
<dbReference type="InterPro" id="IPR015720">
    <property type="entry name" value="Emp24-like"/>
</dbReference>
<evidence type="ECO:0000256" key="2">
    <source>
        <dbReference type="ARBA" id="ARBA00007104"/>
    </source>
</evidence>
<evidence type="ECO:0000256" key="4">
    <source>
        <dbReference type="ARBA" id="ARBA00022729"/>
    </source>
</evidence>
<dbReference type="PROSITE" id="PS50866">
    <property type="entry name" value="GOLD"/>
    <property type="match status" value="1"/>
</dbReference>
<dbReference type="PANTHER" id="PTHR22811">
    <property type="entry name" value="TRANSMEMBRANE EMP24 DOMAIN-CONTAINING PROTEIN"/>
    <property type="match status" value="1"/>
</dbReference>
<organism evidence="8 9">
    <name type="scientific">Senna tora</name>
    <dbReference type="NCBI Taxonomy" id="362788"/>
    <lineage>
        <taxon>Eukaryota</taxon>
        <taxon>Viridiplantae</taxon>
        <taxon>Streptophyta</taxon>
        <taxon>Embryophyta</taxon>
        <taxon>Tracheophyta</taxon>
        <taxon>Spermatophyta</taxon>
        <taxon>Magnoliopsida</taxon>
        <taxon>eudicotyledons</taxon>
        <taxon>Gunneridae</taxon>
        <taxon>Pentapetalae</taxon>
        <taxon>rosids</taxon>
        <taxon>fabids</taxon>
        <taxon>Fabales</taxon>
        <taxon>Fabaceae</taxon>
        <taxon>Caesalpinioideae</taxon>
        <taxon>Cassia clade</taxon>
        <taxon>Senna</taxon>
    </lineage>
</organism>
<evidence type="ECO:0000313" key="8">
    <source>
        <dbReference type="EMBL" id="KAF7833182.1"/>
    </source>
</evidence>
<accession>A0A834WVN3</accession>
<evidence type="ECO:0000259" key="7">
    <source>
        <dbReference type="PROSITE" id="PS50866"/>
    </source>
</evidence>
<proteinExistence type="inferred from homology"/>
<evidence type="ECO:0000313" key="9">
    <source>
        <dbReference type="Proteomes" id="UP000634136"/>
    </source>
</evidence>
<keyword evidence="5" id="KW-1133">Transmembrane helix</keyword>